<sequence>MSLFSLAFGHQSNSLSLVSRRVVNAAAVLSIYSGERAGLTRTDATVAAVASVLHVPGVGPAQYMFRRLIQPFFSENTQIEALAKENTQVFIRYALVSERPEIYPFTPKVVVLILLGCSEMLLRESLTTVPTYFTIHGITPLNIRTIVLMYGFIVQSTDIADLPFEDYSTCLDGWLDTSQIRNHQNLRTQHYLATIALGISAFLLLGHSKQTRLLTRLNANPYQELVISFRRHGFVSRERQENSRYVVFLDVLEAYSQCLPKTTIQRVLLRFYTDLLTGMPLSLIDPCIRPYFYRDDGIPPGPLGSQVSRIVSLDPYEEEHLSQEGEREQHLAYPALVASKTDTNTFIRLCGDKAFSRESCDLISNVLNIICVPGINDVPELMDVTLPLGAVLVPAESQETLQGVVKHHVYLPFDQERVEIKPLTEILERLARLASTQ</sequence>
<dbReference type="VEuPathDB" id="GiardiaDB:GMRT_11073"/>
<dbReference type="AlphaFoldDB" id="A0A4Z1SWL3"/>
<dbReference type="EMBL" id="VDLU01000001">
    <property type="protein sequence ID" value="TNJ30126.1"/>
    <property type="molecule type" value="Genomic_DNA"/>
</dbReference>
<evidence type="ECO:0000313" key="2">
    <source>
        <dbReference type="Proteomes" id="UP000315496"/>
    </source>
</evidence>
<name>A0A4Z1SWL3_GIAMU</name>
<accession>A0A4Z1SWL3</accession>
<organism evidence="1 2">
    <name type="scientific">Giardia muris</name>
    <dbReference type="NCBI Taxonomy" id="5742"/>
    <lineage>
        <taxon>Eukaryota</taxon>
        <taxon>Metamonada</taxon>
        <taxon>Diplomonadida</taxon>
        <taxon>Hexamitidae</taxon>
        <taxon>Giardiinae</taxon>
        <taxon>Giardia</taxon>
    </lineage>
</organism>
<dbReference type="Proteomes" id="UP000315496">
    <property type="component" value="Chromosome 1"/>
</dbReference>
<proteinExistence type="predicted"/>
<evidence type="ECO:0000313" key="1">
    <source>
        <dbReference type="EMBL" id="TNJ30126.1"/>
    </source>
</evidence>
<gene>
    <name evidence="1" type="ORF">GMRT_11073</name>
</gene>
<keyword evidence="2" id="KW-1185">Reference proteome</keyword>
<comment type="caution">
    <text evidence="1">The sequence shown here is derived from an EMBL/GenBank/DDBJ whole genome shotgun (WGS) entry which is preliminary data.</text>
</comment>
<protein>
    <submittedName>
        <fullName evidence="1">Uncharacterized protein</fullName>
    </submittedName>
</protein>
<reference evidence="1 2" key="1">
    <citation type="submission" date="2019-05" db="EMBL/GenBank/DDBJ databases">
        <title>The compact genome of Giardia muris reveals important steps in the evolution of intestinal protozoan parasites.</title>
        <authorList>
            <person name="Xu F."/>
            <person name="Jimenez-Gonzalez A."/>
            <person name="Einarsson E."/>
            <person name="Astvaldsson A."/>
            <person name="Peirasmaki D."/>
            <person name="Eckmann L."/>
            <person name="Andersson J.O."/>
            <person name="Svard S.G."/>
            <person name="Jerlstrom-Hultqvist J."/>
        </authorList>
    </citation>
    <scope>NUCLEOTIDE SEQUENCE [LARGE SCALE GENOMIC DNA]</scope>
    <source>
        <strain evidence="1 2">Roberts-Thomson</strain>
    </source>
</reference>